<sequence length="200" mass="20901">MAKSDVVVSSSALSDRVQRLFLVAAGVAWIPARWGVMTTWDTTWLGLGYVGWNQLMLVPLTLLGAGSLWAARTRSTRQLRVGWAIVAAGFIAAWLGTVLEFVVGGGLRAGPPELAMAGWAVYLLGTVLAGLGATATAVLAGLDTVRPRRMTAALPLGLAGVSMLAWPVLMMSGAEAAGFVDQLVVGAAWALVGLMPDDRR</sequence>
<feature type="transmembrane region" description="Helical" evidence="1">
    <location>
        <begin position="152"/>
        <end position="170"/>
    </location>
</feature>
<keyword evidence="3" id="KW-1185">Reference proteome</keyword>
<feature type="transmembrane region" description="Helical" evidence="1">
    <location>
        <begin position="52"/>
        <end position="71"/>
    </location>
</feature>
<dbReference type="RefSeq" id="WP_123917585.1">
    <property type="nucleotide sequence ID" value="NZ_RKRA01000001.1"/>
</dbReference>
<dbReference type="Proteomes" id="UP000280726">
    <property type="component" value="Unassembled WGS sequence"/>
</dbReference>
<name>A0A3N4Z7G6_9MICO</name>
<evidence type="ECO:0000256" key="1">
    <source>
        <dbReference type="SAM" id="Phobius"/>
    </source>
</evidence>
<comment type="caution">
    <text evidence="2">The sequence shown here is derived from an EMBL/GenBank/DDBJ whole genome shotgun (WGS) entry which is preliminary data.</text>
</comment>
<feature type="transmembrane region" description="Helical" evidence="1">
    <location>
        <begin position="119"/>
        <end position="140"/>
    </location>
</feature>
<proteinExistence type="predicted"/>
<evidence type="ECO:0000313" key="2">
    <source>
        <dbReference type="EMBL" id="RPF27796.1"/>
    </source>
</evidence>
<gene>
    <name evidence="2" type="ORF">EDD32_2296</name>
</gene>
<keyword evidence="1" id="KW-0812">Transmembrane</keyword>
<keyword evidence="1" id="KW-1133">Transmembrane helix</keyword>
<feature type="transmembrane region" description="Helical" evidence="1">
    <location>
        <begin position="83"/>
        <end position="107"/>
    </location>
</feature>
<organism evidence="2 3">
    <name type="scientific">Georgenia muralis</name>
    <dbReference type="NCBI Taxonomy" id="154117"/>
    <lineage>
        <taxon>Bacteria</taxon>
        <taxon>Bacillati</taxon>
        <taxon>Actinomycetota</taxon>
        <taxon>Actinomycetes</taxon>
        <taxon>Micrococcales</taxon>
        <taxon>Bogoriellaceae</taxon>
        <taxon>Georgenia</taxon>
    </lineage>
</organism>
<evidence type="ECO:0000313" key="3">
    <source>
        <dbReference type="Proteomes" id="UP000280726"/>
    </source>
</evidence>
<feature type="transmembrane region" description="Helical" evidence="1">
    <location>
        <begin position="20"/>
        <end position="40"/>
    </location>
</feature>
<dbReference type="OrthoDB" id="9979516at2"/>
<protein>
    <submittedName>
        <fullName evidence="2">Uncharacterized protein</fullName>
    </submittedName>
</protein>
<reference evidence="2 3" key="1">
    <citation type="submission" date="2018-11" db="EMBL/GenBank/DDBJ databases">
        <title>Sequencing the genomes of 1000 actinobacteria strains.</title>
        <authorList>
            <person name="Klenk H.-P."/>
        </authorList>
    </citation>
    <scope>NUCLEOTIDE SEQUENCE [LARGE SCALE GENOMIC DNA]</scope>
    <source>
        <strain evidence="2 3">DSM 14418</strain>
    </source>
</reference>
<dbReference type="AlphaFoldDB" id="A0A3N4Z7G6"/>
<keyword evidence="1" id="KW-0472">Membrane</keyword>
<dbReference type="EMBL" id="RKRA01000001">
    <property type="protein sequence ID" value="RPF27796.1"/>
    <property type="molecule type" value="Genomic_DNA"/>
</dbReference>
<accession>A0A3N4Z7G6</accession>